<evidence type="ECO:0000256" key="3">
    <source>
        <dbReference type="ARBA" id="ARBA00022676"/>
    </source>
</evidence>
<sequence length="517" mass="59190">MSIGGMRRLCRLGLAAVIATALCVLTLVDMPPQLPQLPTDPPPTSGSEPPATRSIVAYSWARRLALDYRPSRECTIENNNDENDDNNNNNNSPTASTLSSTNTTSDEAKEMWLEAIPSRLFLYAGHLDIRVVGYPSVRVIGVKRESTVSGALFCTIWHEDHEGMRSFSMEALVSDIWLDEWGGTSTGYTGILITCPLPESTTYPTRVFVGNTACYRNSSHSLIIKRGNNIKRKKTEFTLCVKGLDFDEDISDKLVGFFELSRILGAGMIYVYVFSVHENVTRVLRLYERSNVVRWFRLSLPGDLPNNVVDRRRLFSKDIWIKRRMELIPYNHCFYDNIYNSEFIVPIDIDEMIIPVNVKTWSELLMNERKKLGNTFNDYASYAVRNVYFFPELQSKINNSSLNNRISNVMEKFNYFNTLRTTNVSPEGDSVKSFVSTKRTLTVHNHYALTTLNPSTRRAYHLDSRDVLKHHHRQCDKDRLNCHDMMSNITVDKSALKYVNEFKARVKRVLTKLNALM</sequence>
<evidence type="ECO:0000256" key="4">
    <source>
        <dbReference type="ARBA" id="ARBA00022679"/>
    </source>
</evidence>
<keyword evidence="6" id="KW-1133">Transmembrane helix</keyword>
<dbReference type="EMBL" id="JAQQBS010000004">
    <property type="protein sequence ID" value="KAK0170211.1"/>
    <property type="molecule type" value="Genomic_DNA"/>
</dbReference>
<dbReference type="PANTHER" id="PTHR21461:SF69">
    <property type="entry name" value="GLYCOSYLTRANSFERASE FAMILY 92 PROTEIN"/>
    <property type="match status" value="1"/>
</dbReference>
<accession>A0AA39FIR6</accession>
<dbReference type="PANTHER" id="PTHR21461">
    <property type="entry name" value="GLYCOSYLTRANSFERASE FAMILY 92 PROTEIN"/>
    <property type="match status" value="1"/>
</dbReference>
<dbReference type="GO" id="GO:0016020">
    <property type="term" value="C:membrane"/>
    <property type="evidence" value="ECO:0007669"/>
    <property type="project" value="UniProtKB-SubCell"/>
</dbReference>
<evidence type="ECO:0000313" key="11">
    <source>
        <dbReference type="Proteomes" id="UP001168990"/>
    </source>
</evidence>
<dbReference type="GO" id="GO:0016757">
    <property type="term" value="F:glycosyltransferase activity"/>
    <property type="evidence" value="ECO:0007669"/>
    <property type="project" value="UniProtKB-UniRule"/>
</dbReference>
<reference evidence="10" key="2">
    <citation type="submission" date="2023-03" db="EMBL/GenBank/DDBJ databases">
        <authorList>
            <person name="Inwood S.N."/>
            <person name="Skelly J.G."/>
            <person name="Guhlin J."/>
            <person name="Harrop T.W.R."/>
            <person name="Goldson S.G."/>
            <person name="Dearden P.K."/>
        </authorList>
    </citation>
    <scope>NUCLEOTIDE SEQUENCE</scope>
    <source>
        <strain evidence="10">Irish</strain>
        <tissue evidence="10">Whole body</tissue>
    </source>
</reference>
<evidence type="ECO:0000256" key="7">
    <source>
        <dbReference type="ARBA" id="ARBA00023136"/>
    </source>
</evidence>
<dbReference type="AlphaFoldDB" id="A0AA39FIR6"/>
<dbReference type="InterPro" id="IPR008166">
    <property type="entry name" value="Glyco_transf_92"/>
</dbReference>
<dbReference type="EC" id="2.4.1.-" evidence="8"/>
<keyword evidence="11" id="KW-1185">Reference proteome</keyword>
<comment type="subcellular location">
    <subcellularLocation>
        <location evidence="1">Membrane</location>
        <topology evidence="1">Single-pass membrane protein</topology>
    </subcellularLocation>
</comment>
<organism evidence="10 11">
    <name type="scientific">Microctonus aethiopoides</name>
    <dbReference type="NCBI Taxonomy" id="144406"/>
    <lineage>
        <taxon>Eukaryota</taxon>
        <taxon>Metazoa</taxon>
        <taxon>Ecdysozoa</taxon>
        <taxon>Arthropoda</taxon>
        <taxon>Hexapoda</taxon>
        <taxon>Insecta</taxon>
        <taxon>Pterygota</taxon>
        <taxon>Neoptera</taxon>
        <taxon>Endopterygota</taxon>
        <taxon>Hymenoptera</taxon>
        <taxon>Apocrita</taxon>
        <taxon>Ichneumonoidea</taxon>
        <taxon>Braconidae</taxon>
        <taxon>Euphorinae</taxon>
        <taxon>Microctonus</taxon>
    </lineage>
</organism>
<evidence type="ECO:0000256" key="2">
    <source>
        <dbReference type="ARBA" id="ARBA00007647"/>
    </source>
</evidence>
<feature type="compositionally biased region" description="Low complexity" evidence="9">
    <location>
        <begin position="86"/>
        <end position="103"/>
    </location>
</feature>
<reference evidence="10" key="1">
    <citation type="journal article" date="2023" name="bioRxiv">
        <title>Scaffold-level genome assemblies of two parasitoid biocontrol wasps reveal the parthenogenesis mechanism and an associated novel virus.</title>
        <authorList>
            <person name="Inwood S."/>
            <person name="Skelly J."/>
            <person name="Guhlin J."/>
            <person name="Harrop T."/>
            <person name="Goldson S."/>
            <person name="Dearden P."/>
        </authorList>
    </citation>
    <scope>NUCLEOTIDE SEQUENCE</scope>
    <source>
        <strain evidence="10">Irish</strain>
        <tissue evidence="10">Whole body</tissue>
    </source>
</reference>
<keyword evidence="7" id="KW-0472">Membrane</keyword>
<gene>
    <name evidence="10" type="ORF">PV328_010799</name>
</gene>
<evidence type="ECO:0000256" key="1">
    <source>
        <dbReference type="ARBA" id="ARBA00004167"/>
    </source>
</evidence>
<evidence type="ECO:0000313" key="10">
    <source>
        <dbReference type="EMBL" id="KAK0170211.1"/>
    </source>
</evidence>
<keyword evidence="5" id="KW-0812">Transmembrane</keyword>
<evidence type="ECO:0000256" key="8">
    <source>
        <dbReference type="RuleBase" id="RU366017"/>
    </source>
</evidence>
<feature type="region of interest" description="Disordered" evidence="9">
    <location>
        <begin position="74"/>
        <end position="103"/>
    </location>
</feature>
<dbReference type="GO" id="GO:0005737">
    <property type="term" value="C:cytoplasm"/>
    <property type="evidence" value="ECO:0007669"/>
    <property type="project" value="TreeGrafter"/>
</dbReference>
<name>A0AA39FIR6_9HYME</name>
<comment type="caution">
    <text evidence="10">The sequence shown here is derived from an EMBL/GenBank/DDBJ whole genome shotgun (WGS) entry which is preliminary data.</text>
</comment>
<comment type="similarity">
    <text evidence="2 8">Belongs to the glycosyltransferase 92 family.</text>
</comment>
<dbReference type="Pfam" id="PF01697">
    <property type="entry name" value="Glyco_transf_92"/>
    <property type="match status" value="1"/>
</dbReference>
<evidence type="ECO:0000256" key="9">
    <source>
        <dbReference type="SAM" id="MobiDB-lite"/>
    </source>
</evidence>
<dbReference type="Proteomes" id="UP001168990">
    <property type="component" value="Unassembled WGS sequence"/>
</dbReference>
<evidence type="ECO:0000256" key="6">
    <source>
        <dbReference type="ARBA" id="ARBA00022989"/>
    </source>
</evidence>
<keyword evidence="3 8" id="KW-0328">Glycosyltransferase</keyword>
<protein>
    <recommendedName>
        <fullName evidence="8">Glycosyltransferase family 92 protein</fullName>
        <ecNumber evidence="8">2.4.1.-</ecNumber>
    </recommendedName>
</protein>
<evidence type="ECO:0000256" key="5">
    <source>
        <dbReference type="ARBA" id="ARBA00022692"/>
    </source>
</evidence>
<proteinExistence type="inferred from homology"/>
<keyword evidence="4 8" id="KW-0808">Transferase</keyword>